<dbReference type="EMBL" id="JBBNAF010000011">
    <property type="protein sequence ID" value="KAK9099537.1"/>
    <property type="molecule type" value="Genomic_DNA"/>
</dbReference>
<dbReference type="SMART" id="SM00360">
    <property type="entry name" value="RRM"/>
    <property type="match status" value="1"/>
</dbReference>
<name>A0AAP0HVW3_9MAGN</name>
<dbReference type="Gene3D" id="3.30.70.330">
    <property type="match status" value="1"/>
</dbReference>
<keyword evidence="4" id="KW-1185">Reference proteome</keyword>
<organism evidence="3 4">
    <name type="scientific">Stephania yunnanensis</name>
    <dbReference type="NCBI Taxonomy" id="152371"/>
    <lineage>
        <taxon>Eukaryota</taxon>
        <taxon>Viridiplantae</taxon>
        <taxon>Streptophyta</taxon>
        <taxon>Embryophyta</taxon>
        <taxon>Tracheophyta</taxon>
        <taxon>Spermatophyta</taxon>
        <taxon>Magnoliopsida</taxon>
        <taxon>Ranunculales</taxon>
        <taxon>Menispermaceae</taxon>
        <taxon>Menispermoideae</taxon>
        <taxon>Cissampelideae</taxon>
        <taxon>Stephania</taxon>
    </lineage>
</organism>
<dbReference type="CDD" id="cd00590">
    <property type="entry name" value="RRM_SF"/>
    <property type="match status" value="1"/>
</dbReference>
<evidence type="ECO:0000313" key="3">
    <source>
        <dbReference type="EMBL" id="KAK9099537.1"/>
    </source>
</evidence>
<dbReference type="PANTHER" id="PTHR36309:SF1">
    <property type="entry name" value="RNA-BINDING (RRM_RBD_RNP MOTIFS) FAMILY PROTEIN"/>
    <property type="match status" value="1"/>
</dbReference>
<dbReference type="InterPro" id="IPR053316">
    <property type="entry name" value="Epigenetic_reg_gene_expr"/>
</dbReference>
<dbReference type="Pfam" id="PF00076">
    <property type="entry name" value="RRM_1"/>
    <property type="match status" value="1"/>
</dbReference>
<dbReference type="PROSITE" id="PS50102">
    <property type="entry name" value="RRM"/>
    <property type="match status" value="1"/>
</dbReference>
<dbReference type="GO" id="GO:0003723">
    <property type="term" value="F:RNA binding"/>
    <property type="evidence" value="ECO:0007669"/>
    <property type="project" value="UniProtKB-UniRule"/>
</dbReference>
<dbReference type="SUPFAM" id="SSF54928">
    <property type="entry name" value="RNA-binding domain, RBD"/>
    <property type="match status" value="1"/>
</dbReference>
<reference evidence="3 4" key="1">
    <citation type="submission" date="2024-01" db="EMBL/GenBank/DDBJ databases">
        <title>Genome assemblies of Stephania.</title>
        <authorList>
            <person name="Yang L."/>
        </authorList>
    </citation>
    <scope>NUCLEOTIDE SEQUENCE [LARGE SCALE GENOMIC DNA]</scope>
    <source>
        <strain evidence="3">YNDBR</strain>
        <tissue evidence="3">Leaf</tissue>
    </source>
</reference>
<sequence>MGTSAEKEYADFEDKVKRTVYFDNLSPKVKESVLKTALSQFGTVVGVQFIPNYSQFNNMPLCALVEMESVKDAKNVTTEIVNYPFMISGMPRPVRARPAEAQMFTDRPVKPGRKIQCRWVDPKEPYFQVATELKSLARNHAKEALCLLQLQLEEEEKLAKEQAESLKEKYNKFKIIDNLLIDGTMRRLASCYNMNVADE</sequence>
<gene>
    <name evidence="3" type="ORF">Syun_026582</name>
</gene>
<dbReference type="PANTHER" id="PTHR36309">
    <property type="entry name" value="RNA-BINDING (RRM/RBD/RNP MOTIFS) FAMILY PROTEIN"/>
    <property type="match status" value="1"/>
</dbReference>
<evidence type="ECO:0000313" key="4">
    <source>
        <dbReference type="Proteomes" id="UP001420932"/>
    </source>
</evidence>
<dbReference type="Proteomes" id="UP001420932">
    <property type="component" value="Unassembled WGS sequence"/>
</dbReference>
<dbReference type="InterPro" id="IPR035979">
    <property type="entry name" value="RBD_domain_sf"/>
</dbReference>
<comment type="caution">
    <text evidence="3">The sequence shown here is derived from an EMBL/GenBank/DDBJ whole genome shotgun (WGS) entry which is preliminary data.</text>
</comment>
<proteinExistence type="predicted"/>
<keyword evidence="1" id="KW-0694">RNA-binding</keyword>
<evidence type="ECO:0000259" key="2">
    <source>
        <dbReference type="PROSITE" id="PS50102"/>
    </source>
</evidence>
<dbReference type="InterPro" id="IPR000504">
    <property type="entry name" value="RRM_dom"/>
</dbReference>
<dbReference type="InterPro" id="IPR012677">
    <property type="entry name" value="Nucleotide-bd_a/b_plait_sf"/>
</dbReference>
<protein>
    <recommendedName>
        <fullName evidence="2">RRM domain-containing protein</fullName>
    </recommendedName>
</protein>
<dbReference type="AlphaFoldDB" id="A0AAP0HVW3"/>
<evidence type="ECO:0000256" key="1">
    <source>
        <dbReference type="PROSITE-ProRule" id="PRU00176"/>
    </source>
</evidence>
<accession>A0AAP0HVW3</accession>
<feature type="domain" description="RRM" evidence="2">
    <location>
        <begin position="18"/>
        <end position="101"/>
    </location>
</feature>